<comment type="caution">
    <text evidence="2">The sequence shown here is derived from an EMBL/GenBank/DDBJ whole genome shotgun (WGS) entry which is preliminary data.</text>
</comment>
<gene>
    <name evidence="2" type="ORF">Pcinc_041652</name>
</gene>
<accession>A0AAE1BJ21</accession>
<dbReference type="Pfam" id="PF00754">
    <property type="entry name" value="F5_F8_type_C"/>
    <property type="match status" value="1"/>
</dbReference>
<dbReference type="InterPro" id="IPR000421">
    <property type="entry name" value="FA58C"/>
</dbReference>
<feature type="domain" description="F5/8 type C" evidence="1">
    <location>
        <begin position="37"/>
        <end position="152"/>
    </location>
</feature>
<sequence>MPAYEDPTPLTASECFSTRRYDFVTHATITTGQQNVWVPLGVKENVVDGIHSFGGDDNFVSTLDGDAQWLVIDFGNPKKFTQVLLIAEASPNAAMSLLKVEIRIGNTTTTTAPPAGLEEYTLFGKFPGPATPNQEIMITSNKPVSARFLSLRKFDHQFIFAVGHIEVY</sequence>
<reference evidence="2" key="1">
    <citation type="submission" date="2023-10" db="EMBL/GenBank/DDBJ databases">
        <title>Genome assemblies of two species of porcelain crab, Petrolisthes cinctipes and Petrolisthes manimaculis (Anomura: Porcellanidae).</title>
        <authorList>
            <person name="Angst P."/>
        </authorList>
    </citation>
    <scope>NUCLEOTIDE SEQUENCE</scope>
    <source>
        <strain evidence="2">PB745_01</strain>
        <tissue evidence="2">Gill</tissue>
    </source>
</reference>
<keyword evidence="3" id="KW-1185">Reference proteome</keyword>
<evidence type="ECO:0000313" key="3">
    <source>
        <dbReference type="Proteomes" id="UP001286313"/>
    </source>
</evidence>
<dbReference type="Proteomes" id="UP001286313">
    <property type="component" value="Unassembled WGS sequence"/>
</dbReference>
<dbReference type="AlphaFoldDB" id="A0AAE1BJ21"/>
<name>A0AAE1BJ21_PETCI</name>
<evidence type="ECO:0000313" key="2">
    <source>
        <dbReference type="EMBL" id="KAK3851722.1"/>
    </source>
</evidence>
<protein>
    <recommendedName>
        <fullName evidence="1">F5/8 type C domain-containing protein</fullName>
    </recommendedName>
</protein>
<organism evidence="2 3">
    <name type="scientific">Petrolisthes cinctipes</name>
    <name type="common">Flat porcelain crab</name>
    <dbReference type="NCBI Taxonomy" id="88211"/>
    <lineage>
        <taxon>Eukaryota</taxon>
        <taxon>Metazoa</taxon>
        <taxon>Ecdysozoa</taxon>
        <taxon>Arthropoda</taxon>
        <taxon>Crustacea</taxon>
        <taxon>Multicrustacea</taxon>
        <taxon>Malacostraca</taxon>
        <taxon>Eumalacostraca</taxon>
        <taxon>Eucarida</taxon>
        <taxon>Decapoda</taxon>
        <taxon>Pleocyemata</taxon>
        <taxon>Anomura</taxon>
        <taxon>Galatheoidea</taxon>
        <taxon>Porcellanidae</taxon>
        <taxon>Petrolisthes</taxon>
    </lineage>
</organism>
<dbReference type="EMBL" id="JAWQEG010007762">
    <property type="protein sequence ID" value="KAK3851722.1"/>
    <property type="molecule type" value="Genomic_DNA"/>
</dbReference>
<evidence type="ECO:0000259" key="1">
    <source>
        <dbReference type="Pfam" id="PF00754"/>
    </source>
</evidence>
<dbReference type="InterPro" id="IPR008979">
    <property type="entry name" value="Galactose-bd-like_sf"/>
</dbReference>
<dbReference type="Gene3D" id="2.60.120.260">
    <property type="entry name" value="Galactose-binding domain-like"/>
    <property type="match status" value="1"/>
</dbReference>
<dbReference type="SUPFAM" id="SSF49785">
    <property type="entry name" value="Galactose-binding domain-like"/>
    <property type="match status" value="1"/>
</dbReference>
<proteinExistence type="predicted"/>